<comment type="function">
    <text evidence="1">Iodination and coupling of the hormonogenic tyrosines in thyroglobulin to yield the thyroid hormones T(3) and T(4).</text>
</comment>
<evidence type="ECO:0000256" key="7">
    <source>
        <dbReference type="ARBA" id="ARBA00022534"/>
    </source>
</evidence>
<keyword evidence="10 28" id="KW-0768">Sushi</keyword>
<keyword evidence="18" id="KW-0472">Membrane</keyword>
<evidence type="ECO:0000256" key="25">
    <source>
        <dbReference type="ARBA" id="ARBA00048771"/>
    </source>
</evidence>
<dbReference type="Gene3D" id="2.10.25.10">
    <property type="entry name" value="Laminin"/>
    <property type="match status" value="1"/>
</dbReference>
<dbReference type="GO" id="GO:0042744">
    <property type="term" value="P:hydrogen peroxide catabolic process"/>
    <property type="evidence" value="ECO:0007669"/>
    <property type="project" value="UniProtKB-KW"/>
</dbReference>
<comment type="caution">
    <text evidence="28">Lacks conserved residue(s) required for the propagation of feature annotation.</text>
</comment>
<dbReference type="InterPro" id="IPR018097">
    <property type="entry name" value="EGF_Ca-bd_CS"/>
</dbReference>
<dbReference type="GO" id="GO:0005615">
    <property type="term" value="C:extracellular space"/>
    <property type="evidence" value="ECO:0007669"/>
    <property type="project" value="TreeGrafter"/>
</dbReference>
<keyword evidence="20" id="KW-0325">Glycoprotein</keyword>
<evidence type="ECO:0000256" key="11">
    <source>
        <dbReference type="ARBA" id="ARBA00022692"/>
    </source>
</evidence>
<evidence type="ECO:0000256" key="9">
    <source>
        <dbReference type="ARBA" id="ARBA00022617"/>
    </source>
</evidence>
<dbReference type="GO" id="GO:0005509">
    <property type="term" value="F:calcium ion binding"/>
    <property type="evidence" value="ECO:0007669"/>
    <property type="project" value="InterPro"/>
</dbReference>
<dbReference type="PANTHER" id="PTHR11475">
    <property type="entry name" value="OXIDASE/PEROXIDASE"/>
    <property type="match status" value="1"/>
</dbReference>
<evidence type="ECO:0000256" key="10">
    <source>
        <dbReference type="ARBA" id="ARBA00022659"/>
    </source>
</evidence>
<evidence type="ECO:0000256" key="4">
    <source>
        <dbReference type="ARBA" id="ARBA00011561"/>
    </source>
</evidence>
<dbReference type="Gene3D" id="1.10.640.10">
    <property type="entry name" value="Haem peroxidase domain superfamily, animal type"/>
    <property type="match status" value="1"/>
</dbReference>
<evidence type="ECO:0000256" key="13">
    <source>
        <dbReference type="ARBA" id="ARBA00022729"/>
    </source>
</evidence>
<dbReference type="CDD" id="cd09825">
    <property type="entry name" value="thyroid_peroxidase"/>
    <property type="match status" value="1"/>
</dbReference>
<dbReference type="InterPro" id="IPR037120">
    <property type="entry name" value="Haem_peroxidase_sf_animal"/>
</dbReference>
<evidence type="ECO:0000256" key="1">
    <source>
        <dbReference type="ARBA" id="ARBA00003834"/>
    </source>
</evidence>
<dbReference type="InterPro" id="IPR035976">
    <property type="entry name" value="Sushi/SCR/CCP_sf"/>
</dbReference>
<evidence type="ECO:0000256" key="18">
    <source>
        <dbReference type="ARBA" id="ARBA00023136"/>
    </source>
</evidence>
<keyword evidence="14" id="KW-0106">Calcium</keyword>
<feature type="non-terminal residue" evidence="30">
    <location>
        <position position="814"/>
    </location>
</feature>
<dbReference type="GO" id="GO:0006979">
    <property type="term" value="P:response to oxidative stress"/>
    <property type="evidence" value="ECO:0007669"/>
    <property type="project" value="InterPro"/>
</dbReference>
<dbReference type="Proteomes" id="UP000524007">
    <property type="component" value="Unassembled WGS sequence"/>
</dbReference>
<dbReference type="EMBL" id="VXBY01000997">
    <property type="protein sequence ID" value="NXP36010.1"/>
    <property type="molecule type" value="Genomic_DNA"/>
</dbReference>
<comment type="subcellular location">
    <subcellularLocation>
        <location evidence="2">Membrane</location>
        <topology evidence="2">Single-pass type I membrane protein</topology>
    </subcellularLocation>
</comment>
<dbReference type="FunFam" id="1.10.640.10:FF:000010">
    <property type="entry name" value="Thyroid peroxidase"/>
    <property type="match status" value="1"/>
</dbReference>
<evidence type="ECO:0000256" key="6">
    <source>
        <dbReference type="ARBA" id="ARBA00021693"/>
    </source>
</evidence>
<comment type="catalytic activity">
    <reaction evidence="22">
        <text>[thyroglobulin]-L-tyrosine + iodide + H2O2 + H(+) = [thyroglobulin]-3-iodo-L-tyrosine + 2 H2O</text>
        <dbReference type="Rhea" id="RHEA:48956"/>
        <dbReference type="Rhea" id="RHEA-COMP:12274"/>
        <dbReference type="Rhea" id="RHEA-COMP:12275"/>
        <dbReference type="ChEBI" id="CHEBI:15377"/>
        <dbReference type="ChEBI" id="CHEBI:15378"/>
        <dbReference type="ChEBI" id="CHEBI:16240"/>
        <dbReference type="ChEBI" id="CHEBI:16382"/>
        <dbReference type="ChEBI" id="CHEBI:46858"/>
        <dbReference type="ChEBI" id="CHEBI:90870"/>
        <dbReference type="EC" id="1.11.1.8"/>
    </reaction>
</comment>
<dbReference type="EC" id="1.11.1.8" evidence="5"/>
<proteinExistence type="predicted"/>
<evidence type="ECO:0000256" key="8">
    <source>
        <dbReference type="ARBA" id="ARBA00022536"/>
    </source>
</evidence>
<evidence type="ECO:0000256" key="23">
    <source>
        <dbReference type="ARBA" id="ARBA00048250"/>
    </source>
</evidence>
<dbReference type="GO" id="GO:0006590">
    <property type="term" value="P:thyroid hormone generation"/>
    <property type="evidence" value="ECO:0007669"/>
    <property type="project" value="InterPro"/>
</dbReference>
<evidence type="ECO:0000256" key="24">
    <source>
        <dbReference type="ARBA" id="ARBA00048299"/>
    </source>
</evidence>
<dbReference type="PROSITE" id="PS50292">
    <property type="entry name" value="PEROXIDASE_3"/>
    <property type="match status" value="1"/>
</dbReference>
<evidence type="ECO:0000256" key="19">
    <source>
        <dbReference type="ARBA" id="ARBA00023157"/>
    </source>
</evidence>
<dbReference type="PRINTS" id="PR00457">
    <property type="entry name" value="ANPEROXIDASE"/>
</dbReference>
<dbReference type="CDD" id="cd00054">
    <property type="entry name" value="EGF_CA"/>
    <property type="match status" value="1"/>
</dbReference>
<comment type="pathway">
    <text evidence="3">Hormone biosynthesis; thyroid hormone biosynthesis.</text>
</comment>
<dbReference type="InterPro" id="IPR001881">
    <property type="entry name" value="EGF-like_Ca-bd_dom"/>
</dbReference>
<keyword evidence="16" id="KW-0560">Oxidoreductase</keyword>
<evidence type="ECO:0000256" key="20">
    <source>
        <dbReference type="ARBA" id="ARBA00023180"/>
    </source>
</evidence>
<dbReference type="PROSITE" id="PS50923">
    <property type="entry name" value="SUSHI"/>
    <property type="match status" value="1"/>
</dbReference>
<dbReference type="Pfam" id="PF03098">
    <property type="entry name" value="An_peroxidase"/>
    <property type="match status" value="1"/>
</dbReference>
<dbReference type="InterPro" id="IPR019791">
    <property type="entry name" value="Haem_peroxidase_animal"/>
</dbReference>
<feature type="binding site" description="axial binding residue" evidence="27">
    <location>
        <position position="461"/>
    </location>
    <ligand>
        <name>heme b</name>
        <dbReference type="ChEBI" id="CHEBI:60344"/>
    </ligand>
    <ligandPart>
        <name>Fe</name>
        <dbReference type="ChEBI" id="CHEBI:18248"/>
    </ligandPart>
</feature>
<comment type="catalytic activity">
    <reaction evidence="26">
        <text>[thyroglobulin]-3-iodo-L-tyrosine + iodide + H2O2 + H(+) = [thyroglobulin]-3,5-diiodo-L-tyrosine + 2 H2O</text>
        <dbReference type="Rhea" id="RHEA:48960"/>
        <dbReference type="Rhea" id="RHEA-COMP:12275"/>
        <dbReference type="Rhea" id="RHEA-COMP:12276"/>
        <dbReference type="ChEBI" id="CHEBI:15377"/>
        <dbReference type="ChEBI" id="CHEBI:15378"/>
        <dbReference type="ChEBI" id="CHEBI:16240"/>
        <dbReference type="ChEBI" id="CHEBI:16382"/>
        <dbReference type="ChEBI" id="CHEBI:90870"/>
        <dbReference type="ChEBI" id="CHEBI:90871"/>
        <dbReference type="EC" id="1.11.1.8"/>
    </reaction>
</comment>
<dbReference type="CDD" id="cd00033">
    <property type="entry name" value="CCP"/>
    <property type="match status" value="1"/>
</dbReference>
<dbReference type="AlphaFoldDB" id="A0A7L1ZRG7"/>
<evidence type="ECO:0000256" key="22">
    <source>
        <dbReference type="ARBA" id="ARBA00048137"/>
    </source>
</evidence>
<keyword evidence="7" id="KW-0893">Thyroid hormones biosynthesis</keyword>
<keyword evidence="30" id="KW-0575">Peroxidase</keyword>
<keyword evidence="12 27" id="KW-0479">Metal-binding</keyword>
<dbReference type="SUPFAM" id="SSF48113">
    <property type="entry name" value="Heme-dependent peroxidases"/>
    <property type="match status" value="1"/>
</dbReference>
<protein>
    <recommendedName>
        <fullName evidence="6">Thyroid peroxidase</fullName>
        <ecNumber evidence="5">1.11.1.8</ecNumber>
    </recommendedName>
</protein>
<dbReference type="SMART" id="SM00032">
    <property type="entry name" value="CCP"/>
    <property type="match status" value="1"/>
</dbReference>
<dbReference type="InterPro" id="IPR010255">
    <property type="entry name" value="Haem_peroxidase_sf"/>
</dbReference>
<feature type="non-terminal residue" evidence="30">
    <location>
        <position position="1"/>
    </location>
</feature>
<evidence type="ECO:0000256" key="15">
    <source>
        <dbReference type="ARBA" id="ARBA00022989"/>
    </source>
</evidence>
<comment type="catalytic activity">
    <reaction evidence="25">
        <text>2 iodide + H2O2 + 2 H(+) = diiodine + 2 H2O</text>
        <dbReference type="Rhea" id="RHEA:23336"/>
        <dbReference type="ChEBI" id="CHEBI:15377"/>
        <dbReference type="ChEBI" id="CHEBI:15378"/>
        <dbReference type="ChEBI" id="CHEBI:16240"/>
        <dbReference type="ChEBI" id="CHEBI:16382"/>
        <dbReference type="ChEBI" id="CHEBI:17606"/>
        <dbReference type="EC" id="1.11.1.8"/>
    </reaction>
</comment>
<keyword evidence="21" id="KW-0376">Hydrogen peroxide</keyword>
<keyword evidence="31" id="KW-1185">Reference proteome</keyword>
<dbReference type="GO" id="GO:0016020">
    <property type="term" value="C:membrane"/>
    <property type="evidence" value="ECO:0007669"/>
    <property type="project" value="UniProtKB-SubCell"/>
</dbReference>
<evidence type="ECO:0000256" key="26">
    <source>
        <dbReference type="ARBA" id="ARBA00049000"/>
    </source>
</evidence>
<reference evidence="30 31" key="1">
    <citation type="submission" date="2019-09" db="EMBL/GenBank/DDBJ databases">
        <title>Bird 10,000 Genomes (B10K) Project - Family phase.</title>
        <authorList>
            <person name="Zhang G."/>
        </authorList>
    </citation>
    <scope>NUCLEOTIDE SEQUENCE [LARGE SCALE GENOMIC DNA]</scope>
    <source>
        <strain evidence="30">B10K-DU-002-43</strain>
        <tissue evidence="30">Muscle</tissue>
    </source>
</reference>
<dbReference type="PANTHER" id="PTHR11475:SF60">
    <property type="entry name" value="THYROID PEROXIDASE"/>
    <property type="match status" value="1"/>
</dbReference>
<evidence type="ECO:0000256" key="21">
    <source>
        <dbReference type="ARBA" id="ARBA00023324"/>
    </source>
</evidence>
<comment type="catalytic activity">
    <reaction evidence="23">
        <text>[thyroglobulin]-3-iodo-L-tyrosine + [thyroglobulin]-3,5-diiodo-L-tyrosine + H2O2 = [thyroglobulin]-3,3',5-triiodo-L-thyronine + [thyroglobulin]-dehydroalanine + 2 H2O</text>
        <dbReference type="Rhea" id="RHEA:48968"/>
        <dbReference type="Rhea" id="RHEA-COMP:12275"/>
        <dbReference type="Rhea" id="RHEA-COMP:12276"/>
        <dbReference type="Rhea" id="RHEA-COMP:12278"/>
        <dbReference type="Rhea" id="RHEA-COMP:12279"/>
        <dbReference type="ChEBI" id="CHEBI:15377"/>
        <dbReference type="ChEBI" id="CHEBI:16240"/>
        <dbReference type="ChEBI" id="CHEBI:90870"/>
        <dbReference type="ChEBI" id="CHEBI:90871"/>
        <dbReference type="ChEBI" id="CHEBI:90873"/>
        <dbReference type="ChEBI" id="CHEBI:90874"/>
        <dbReference type="EC" id="1.11.1.8"/>
    </reaction>
</comment>
<evidence type="ECO:0000256" key="12">
    <source>
        <dbReference type="ARBA" id="ARBA00022723"/>
    </source>
</evidence>
<feature type="domain" description="Sushi" evidence="29">
    <location>
        <begin position="707"/>
        <end position="763"/>
    </location>
</feature>
<dbReference type="GO" id="GO:0042446">
    <property type="term" value="P:hormone biosynthetic process"/>
    <property type="evidence" value="ECO:0007669"/>
    <property type="project" value="UniProtKB-KW"/>
</dbReference>
<keyword evidence="13" id="KW-0732">Signal</keyword>
<dbReference type="InterPro" id="IPR000436">
    <property type="entry name" value="Sushi_SCR_CCP_dom"/>
</dbReference>
<comment type="catalytic activity">
    <reaction evidence="24">
        <text>2 [thyroglobulin]-3,5-diiodo-L-tyrosine + H2O2 = [thyroglobulin]-L-thyroxine + [thyroglobulin]-dehydroalanine + 2 H2O</text>
        <dbReference type="Rhea" id="RHEA:48964"/>
        <dbReference type="Rhea" id="RHEA-COMP:12276"/>
        <dbReference type="Rhea" id="RHEA-COMP:12277"/>
        <dbReference type="Rhea" id="RHEA-COMP:12278"/>
        <dbReference type="ChEBI" id="CHEBI:15377"/>
        <dbReference type="ChEBI" id="CHEBI:16240"/>
        <dbReference type="ChEBI" id="CHEBI:90871"/>
        <dbReference type="ChEBI" id="CHEBI:90872"/>
        <dbReference type="ChEBI" id="CHEBI:90873"/>
        <dbReference type="EC" id="1.11.1.8"/>
    </reaction>
</comment>
<evidence type="ECO:0000256" key="5">
    <source>
        <dbReference type="ARBA" id="ARBA00012311"/>
    </source>
</evidence>
<dbReference type="FunFam" id="1.10.640.10:FF:000013">
    <property type="entry name" value="Thyroid peroxidase"/>
    <property type="match status" value="1"/>
</dbReference>
<dbReference type="SUPFAM" id="SSF57535">
    <property type="entry name" value="Complement control module/SCR domain"/>
    <property type="match status" value="1"/>
</dbReference>
<accession>A0A7L1ZRG7</accession>
<keyword evidence="19" id="KW-1015">Disulfide bond</keyword>
<dbReference type="GO" id="GO:0020037">
    <property type="term" value="F:heme binding"/>
    <property type="evidence" value="ECO:0007669"/>
    <property type="project" value="InterPro"/>
</dbReference>
<keyword evidence="15" id="KW-1133">Transmembrane helix</keyword>
<dbReference type="Gene3D" id="2.10.70.10">
    <property type="entry name" value="Complement Module, domain 1"/>
    <property type="match status" value="1"/>
</dbReference>
<organism evidence="30 31">
    <name type="scientific">Leiothrix lutea</name>
    <name type="common">Red-billed leiothrix</name>
    <name type="synonym">Sylvia lutea</name>
    <dbReference type="NCBI Taxonomy" id="36275"/>
    <lineage>
        <taxon>Eukaryota</taxon>
        <taxon>Metazoa</taxon>
        <taxon>Chordata</taxon>
        <taxon>Craniata</taxon>
        <taxon>Vertebrata</taxon>
        <taxon>Euteleostomi</taxon>
        <taxon>Archelosauria</taxon>
        <taxon>Archosauria</taxon>
        <taxon>Dinosauria</taxon>
        <taxon>Saurischia</taxon>
        <taxon>Theropoda</taxon>
        <taxon>Coelurosauria</taxon>
        <taxon>Aves</taxon>
        <taxon>Neognathae</taxon>
        <taxon>Neoaves</taxon>
        <taxon>Telluraves</taxon>
        <taxon>Australaves</taxon>
        <taxon>Passeriformes</taxon>
        <taxon>Sylvioidea</taxon>
        <taxon>Leiothrichidae</taxon>
        <taxon>Leiothrix</taxon>
    </lineage>
</organism>
<evidence type="ECO:0000259" key="29">
    <source>
        <dbReference type="PROSITE" id="PS50923"/>
    </source>
</evidence>
<name>A0A7L1ZRG7_LEILU</name>
<evidence type="ECO:0000256" key="27">
    <source>
        <dbReference type="PIRSR" id="PIRSR619791-2"/>
    </source>
</evidence>
<dbReference type="SMART" id="SM00179">
    <property type="entry name" value="EGF_CA"/>
    <property type="match status" value="1"/>
</dbReference>
<evidence type="ECO:0000313" key="30">
    <source>
        <dbReference type="EMBL" id="NXP36010.1"/>
    </source>
</evidence>
<evidence type="ECO:0000256" key="3">
    <source>
        <dbReference type="ARBA" id="ARBA00005197"/>
    </source>
</evidence>
<dbReference type="GO" id="GO:0004447">
    <property type="term" value="F:iodide peroxidase activity"/>
    <property type="evidence" value="ECO:0007669"/>
    <property type="project" value="UniProtKB-EC"/>
</dbReference>
<evidence type="ECO:0000313" key="31">
    <source>
        <dbReference type="Proteomes" id="UP000524007"/>
    </source>
</evidence>
<keyword evidence="11" id="KW-0812">Transmembrane</keyword>
<evidence type="ECO:0000256" key="14">
    <source>
        <dbReference type="ARBA" id="ARBA00022837"/>
    </source>
</evidence>
<comment type="subunit">
    <text evidence="4">Interacts with DUOX1, DUOX2 and CYBA.</text>
</comment>
<evidence type="ECO:0000256" key="28">
    <source>
        <dbReference type="PROSITE-ProRule" id="PRU00302"/>
    </source>
</evidence>
<evidence type="ECO:0000256" key="17">
    <source>
        <dbReference type="ARBA" id="ARBA00023004"/>
    </source>
</evidence>
<dbReference type="InterPro" id="IPR029589">
    <property type="entry name" value="TPO"/>
</dbReference>
<keyword evidence="17 27" id="KW-0408">Iron</keyword>
<keyword evidence="9 27" id="KW-0349">Heme</keyword>
<dbReference type="SUPFAM" id="SSF57196">
    <property type="entry name" value="EGF/Laminin"/>
    <property type="match status" value="1"/>
</dbReference>
<comment type="caution">
    <text evidence="30">The sequence shown here is derived from an EMBL/GenBank/DDBJ whole genome shotgun (WGS) entry which is preliminary data.</text>
</comment>
<evidence type="ECO:0000256" key="2">
    <source>
        <dbReference type="ARBA" id="ARBA00004479"/>
    </source>
</evidence>
<gene>
    <name evidence="30" type="primary">Tpo</name>
    <name evidence="30" type="ORF">LEILUT_R02601</name>
</gene>
<sequence>EQIEDNCITKAIQKGSSLVDYAASNEIKRTIQGRGIATPTLLLAFSKFPGQESHAISQAAERMEMSIQVLKQKVCQKHKRSLHPTDHLSADLLTVIANISGCLPYMLPPKCPNNCLANKYRLITGACNNREHPRWGASNTALARWLPAAYEDGLSQPRGWDPRVRYNGFQLPSVREVTRKVIHAPNEAVTEDNLYSDIIMVWGQYIDHDIAFTPQSTSRTFLSGMDCQMTCEKQNPCFPIKVTTNDTLSAGMDCLPFYRSSPACGTGDHAILFGNISVLNTRQQINGLTSFLDASTVYGSTPAVENKLRNLTSEEGLLRVNLKYHDNHREYLPFTDQIPSPCAQDPSASGGERLECFLAGDSRSSEVTSLAAMHTLWLREHNRLARALRRLNGHWSAQTVYQEARKIVGALHQIFTLRDYIPKIIGPDAFNLYIGLYTGYDPTMNPTVSNVFSTAAFRFGHATIQPIVRRLNAQYLDDPELPNLNLHEVFFSPWRLIKEGGLDPLLRGLLAHPAKLQVQDQLLNEELTEKLFVLSNNGSLDLSSLNLQRGRDHGLPGYNEWRQFCGLPKLETHTDLNTVTTNHNVTEKIMELYHDPNNIDVWLGGLVEDFLPGARTGPLFACIIGKQMKALRDGDRFWWENDNVFTEAQKNELRKHSLSRVICDNTGISEVPTDAFQLGKFPQDFKHCDNIPGMNLEAWQEFYQEDEQCGTPKSVENGDFVYCSESGKPTVTYTCHYGFQLQGEEQLTCTSKGWNFEAPVCIDVNECENEINPPCPPSAICINTKGSYKCLHTDPDKLAENGRTCIGNGCEPTV</sequence>
<keyword evidence="8" id="KW-0245">EGF-like domain</keyword>
<dbReference type="PROSITE" id="PS01187">
    <property type="entry name" value="EGF_CA"/>
    <property type="match status" value="1"/>
</dbReference>
<dbReference type="Pfam" id="PF00084">
    <property type="entry name" value="Sushi"/>
    <property type="match status" value="1"/>
</dbReference>
<evidence type="ECO:0000256" key="16">
    <source>
        <dbReference type="ARBA" id="ARBA00023002"/>
    </source>
</evidence>